<dbReference type="RefSeq" id="WP_153477364.1">
    <property type="nucleotide sequence ID" value="NZ_VWNA01000001.1"/>
</dbReference>
<gene>
    <name evidence="2" type="ORF">F0357_00020</name>
</gene>
<dbReference type="Proteomes" id="UP000332515">
    <property type="component" value="Unassembled WGS sequence"/>
</dbReference>
<evidence type="ECO:0000313" key="3">
    <source>
        <dbReference type="Proteomes" id="UP000332515"/>
    </source>
</evidence>
<proteinExistence type="inferred from homology"/>
<dbReference type="AlphaFoldDB" id="A0A6A7XXP6"/>
<dbReference type="PANTHER" id="PTHR18964:SF149">
    <property type="entry name" value="BIFUNCTIONAL UDP-N-ACETYLGLUCOSAMINE 2-EPIMERASE_N-ACETYLMANNOSAMINE KINASE"/>
    <property type="match status" value="1"/>
</dbReference>
<dbReference type="Gene3D" id="3.30.420.40">
    <property type="match status" value="1"/>
</dbReference>
<dbReference type="PANTHER" id="PTHR18964">
    <property type="entry name" value="ROK (REPRESSOR, ORF, KINASE) FAMILY"/>
    <property type="match status" value="1"/>
</dbReference>
<comment type="caution">
    <text evidence="2">The sequence shown here is derived from an EMBL/GenBank/DDBJ whole genome shotgun (WGS) entry which is preliminary data.</text>
</comment>
<evidence type="ECO:0000313" key="2">
    <source>
        <dbReference type="EMBL" id="MQT11088.1"/>
    </source>
</evidence>
<protein>
    <submittedName>
        <fullName evidence="2">ROK family protein</fullName>
    </submittedName>
</protein>
<name>A0A6A7XXP6_9HYPH</name>
<organism evidence="2 3">
    <name type="scientific">Segnochrobactrum spirostomi</name>
    <dbReference type="NCBI Taxonomy" id="2608987"/>
    <lineage>
        <taxon>Bacteria</taxon>
        <taxon>Pseudomonadati</taxon>
        <taxon>Pseudomonadota</taxon>
        <taxon>Alphaproteobacteria</taxon>
        <taxon>Hyphomicrobiales</taxon>
        <taxon>Segnochrobactraceae</taxon>
        <taxon>Segnochrobactrum</taxon>
    </lineage>
</organism>
<dbReference type="InterPro" id="IPR043129">
    <property type="entry name" value="ATPase_NBD"/>
</dbReference>
<evidence type="ECO:0000256" key="1">
    <source>
        <dbReference type="ARBA" id="ARBA00006479"/>
    </source>
</evidence>
<dbReference type="EMBL" id="VWNA01000001">
    <property type="protein sequence ID" value="MQT11088.1"/>
    <property type="molecule type" value="Genomic_DNA"/>
</dbReference>
<keyword evidence="3" id="KW-1185">Reference proteome</keyword>
<accession>A0A6A7XXP6</accession>
<comment type="similarity">
    <text evidence="1">Belongs to the ROK (NagC/XylR) family.</text>
</comment>
<dbReference type="SUPFAM" id="SSF53067">
    <property type="entry name" value="Actin-like ATPase domain"/>
    <property type="match status" value="1"/>
</dbReference>
<dbReference type="InterPro" id="IPR000600">
    <property type="entry name" value="ROK"/>
</dbReference>
<dbReference type="CDD" id="cd23763">
    <property type="entry name" value="ASKHA_ATPase_ROK"/>
    <property type="match status" value="1"/>
</dbReference>
<sequence length="353" mass="37885">MNKSTRETGTIVHGRLDLPDISVTSYNLEIKDEDGFVGDRASGRAFRAILDDVRARVAEVGEDPLGEAPSGDLRKRTLDEVLEKGEPEAAGVVQGAIETFAGELAGVTRRFLKQKAWRGIRRIVVGGGFAGARIGELAIGRASVLLKSDHVDAELVPLGLHPDEAGLIGCAHLAPPWIFEGFDAILAVDVGGSNIRCGIVELRRKKAPDLSKARVGGFDLWRHRDDKPTREHAIDRLGDMLGRLVAEAEKDGLRLAPFVGVGCPGVIDSDGTIERGAQNLPGRWDGPRFNLPAAIRERLPTIGAHETLVLVHNDAVVQGLSVVPRMAEEDRWAVLTIGTGLGNASFAKRTLPA</sequence>
<reference evidence="2 3" key="1">
    <citation type="submission" date="2019-09" db="EMBL/GenBank/DDBJ databases">
        <title>Segnochrobactrum spirostomi gen. nov., sp. nov., isolated from the ciliate Spirostomum cf. yagiui and description of a novel family, Segnochrobactraceae fam. nov. within the order Rhizobiales of the class Alphaproteobacteria.</title>
        <authorList>
            <person name="Akter S."/>
            <person name="Shazib S.U.A."/>
            <person name="Shin M.K."/>
        </authorList>
    </citation>
    <scope>NUCLEOTIDE SEQUENCE [LARGE SCALE GENOMIC DNA]</scope>
    <source>
        <strain evidence="2 3">Sp-1</strain>
    </source>
</reference>